<dbReference type="NCBIfam" id="TIGR02967">
    <property type="entry name" value="guan_deamin"/>
    <property type="match status" value="1"/>
</dbReference>
<dbReference type="FunFam" id="3.20.20.140:FF:000022">
    <property type="entry name" value="Guanine deaminase"/>
    <property type="match status" value="1"/>
</dbReference>
<evidence type="ECO:0000256" key="7">
    <source>
        <dbReference type="ARBA" id="ARBA00056079"/>
    </source>
</evidence>
<dbReference type="OrthoDB" id="194468at2759"/>
<dbReference type="EMBL" id="KZ987786">
    <property type="protein sequence ID" value="RKP14827.1"/>
    <property type="molecule type" value="Genomic_DNA"/>
</dbReference>
<dbReference type="InterPro" id="IPR032466">
    <property type="entry name" value="Metal_Hydrolase"/>
</dbReference>
<dbReference type="GO" id="GO:0005829">
    <property type="term" value="C:cytosol"/>
    <property type="evidence" value="ECO:0007669"/>
    <property type="project" value="TreeGrafter"/>
</dbReference>
<evidence type="ECO:0000256" key="1">
    <source>
        <dbReference type="ARBA" id="ARBA00004984"/>
    </source>
</evidence>
<dbReference type="UniPathway" id="UPA00603">
    <property type="reaction ID" value="UER00660"/>
</dbReference>
<evidence type="ECO:0000313" key="10">
    <source>
        <dbReference type="EMBL" id="RKP14827.1"/>
    </source>
</evidence>
<organism evidence="10 11">
    <name type="scientific">Piptocephalis cylindrospora</name>
    <dbReference type="NCBI Taxonomy" id="1907219"/>
    <lineage>
        <taxon>Eukaryota</taxon>
        <taxon>Fungi</taxon>
        <taxon>Fungi incertae sedis</taxon>
        <taxon>Zoopagomycota</taxon>
        <taxon>Zoopagomycotina</taxon>
        <taxon>Zoopagomycetes</taxon>
        <taxon>Zoopagales</taxon>
        <taxon>Piptocephalidaceae</taxon>
        <taxon>Piptocephalis</taxon>
    </lineage>
</organism>
<evidence type="ECO:0000256" key="8">
    <source>
        <dbReference type="RuleBase" id="RU366009"/>
    </source>
</evidence>
<dbReference type="InterPro" id="IPR051607">
    <property type="entry name" value="Metallo-dep_hydrolases"/>
</dbReference>
<proteinExistence type="inferred from homology"/>
<keyword evidence="11" id="KW-1185">Reference proteome</keyword>
<evidence type="ECO:0000259" key="9">
    <source>
        <dbReference type="Pfam" id="PF01979"/>
    </source>
</evidence>
<dbReference type="AlphaFoldDB" id="A0A4P9Y6W8"/>
<keyword evidence="3 8" id="KW-0479">Metal-binding</keyword>
<dbReference type="Proteomes" id="UP000267251">
    <property type="component" value="Unassembled WGS sequence"/>
</dbReference>
<dbReference type="GO" id="GO:0006147">
    <property type="term" value="P:guanine catabolic process"/>
    <property type="evidence" value="ECO:0007669"/>
    <property type="project" value="UniProtKB-UniRule"/>
</dbReference>
<comment type="pathway">
    <text evidence="1 8">Purine metabolism; guanine degradation; xanthine from guanine: step 1/1.</text>
</comment>
<protein>
    <recommendedName>
        <fullName evidence="8">Guanine deaminase</fullName>
        <shortName evidence="8">Guanase</shortName>
        <ecNumber evidence="8">3.5.4.3</ecNumber>
    </recommendedName>
    <alternativeName>
        <fullName evidence="8">Guanine aminohydrolase</fullName>
    </alternativeName>
</protein>
<dbReference type="EC" id="3.5.4.3" evidence="8"/>
<dbReference type="PANTHER" id="PTHR11271">
    <property type="entry name" value="GUANINE DEAMINASE"/>
    <property type="match status" value="1"/>
</dbReference>
<dbReference type="InterPro" id="IPR011059">
    <property type="entry name" value="Metal-dep_hydrolase_composite"/>
</dbReference>
<comment type="cofactor">
    <cofactor evidence="8">
        <name>Zn(2+)</name>
        <dbReference type="ChEBI" id="CHEBI:29105"/>
    </cofactor>
    <text evidence="8">Binds 1 zinc ion per subunit.</text>
</comment>
<gene>
    <name evidence="10" type="ORF">BJ684DRAFT_18794</name>
</gene>
<sequence>MTKDAGTIQHLFSGTCIDTPELGKLRIMLNTLLAVNELGRIVALVEGGGGNEGIQTYLTKMGDRAKEVTIHRLGSQEFLFPGLVDTHLHAPQYVFTGTGGDTPLLEWLEKYTFPQESRFKDLNHAQHVYERCVRRLLRNGTTTAAYFATMHVPATKVLADTMLRLGQRGWVGKVCMDANSPAFLRETHKEALEGTREIVSYIQSLDTPLLRPCVTPRFAISCADETLRSLGNLASTMSLPVQSHLSENKGECEAVRQLFPNHANYTDVYHETGLLGPSTVMAHCIHLSQEEKKVIKATGTGISHCPGSNFSLRSGILNVRSLLQQNIPVGLGTDVSGGYGTSIMGTMREAITASRLLHALSEERGEKETLESLTLEEVLYLATLGGAGIMGLAKEVGSFEVGKSLDVLRVNLGADLGGGDVAVDTFGQDGPREKLEKWVNLGDDRTLTHVWVSGKLVHTTLENEAGTRIKA</sequence>
<dbReference type="Gene3D" id="3.20.20.140">
    <property type="entry name" value="Metal-dependent hydrolases"/>
    <property type="match status" value="1"/>
</dbReference>
<name>A0A4P9Y6W8_9FUNG</name>
<comment type="catalytic activity">
    <reaction evidence="6 8">
        <text>guanine + H2O + H(+) = xanthine + NH4(+)</text>
        <dbReference type="Rhea" id="RHEA:14665"/>
        <dbReference type="ChEBI" id="CHEBI:15377"/>
        <dbReference type="ChEBI" id="CHEBI:15378"/>
        <dbReference type="ChEBI" id="CHEBI:16235"/>
        <dbReference type="ChEBI" id="CHEBI:17712"/>
        <dbReference type="ChEBI" id="CHEBI:28938"/>
        <dbReference type="EC" id="3.5.4.3"/>
    </reaction>
</comment>
<keyword evidence="5 8" id="KW-0862">Zinc</keyword>
<comment type="similarity">
    <text evidence="2 8">Belongs to the metallo-dependent hydrolases superfamily. ATZ/TRZ family.</text>
</comment>
<dbReference type="GO" id="GO:0008892">
    <property type="term" value="F:guanine deaminase activity"/>
    <property type="evidence" value="ECO:0007669"/>
    <property type="project" value="UniProtKB-UniRule"/>
</dbReference>
<dbReference type="Gene3D" id="2.30.40.10">
    <property type="entry name" value="Urease, subunit C, domain 1"/>
    <property type="match status" value="1"/>
</dbReference>
<evidence type="ECO:0000256" key="5">
    <source>
        <dbReference type="ARBA" id="ARBA00022833"/>
    </source>
</evidence>
<dbReference type="InterPro" id="IPR006680">
    <property type="entry name" value="Amidohydro-rel"/>
</dbReference>
<dbReference type="GO" id="GO:0008270">
    <property type="term" value="F:zinc ion binding"/>
    <property type="evidence" value="ECO:0007669"/>
    <property type="project" value="UniProtKB-UniRule"/>
</dbReference>
<dbReference type="SUPFAM" id="SSF51556">
    <property type="entry name" value="Metallo-dependent hydrolases"/>
    <property type="match status" value="1"/>
</dbReference>
<feature type="domain" description="Amidohydrolase-related" evidence="9">
    <location>
        <begin position="78"/>
        <end position="457"/>
    </location>
</feature>
<evidence type="ECO:0000313" key="11">
    <source>
        <dbReference type="Proteomes" id="UP000267251"/>
    </source>
</evidence>
<dbReference type="PANTHER" id="PTHR11271:SF6">
    <property type="entry name" value="GUANINE DEAMINASE"/>
    <property type="match status" value="1"/>
</dbReference>
<dbReference type="InterPro" id="IPR014311">
    <property type="entry name" value="Guanine_deaminase"/>
</dbReference>
<evidence type="ECO:0000256" key="2">
    <source>
        <dbReference type="ARBA" id="ARBA00006745"/>
    </source>
</evidence>
<evidence type="ECO:0000256" key="4">
    <source>
        <dbReference type="ARBA" id="ARBA00022801"/>
    </source>
</evidence>
<accession>A0A4P9Y6W8</accession>
<evidence type="ECO:0000256" key="3">
    <source>
        <dbReference type="ARBA" id="ARBA00022723"/>
    </source>
</evidence>
<keyword evidence="4 8" id="KW-0378">Hydrolase</keyword>
<reference evidence="11" key="1">
    <citation type="journal article" date="2018" name="Nat. Microbiol.">
        <title>Leveraging single-cell genomics to expand the fungal tree of life.</title>
        <authorList>
            <person name="Ahrendt S.R."/>
            <person name="Quandt C.A."/>
            <person name="Ciobanu D."/>
            <person name="Clum A."/>
            <person name="Salamov A."/>
            <person name="Andreopoulos B."/>
            <person name="Cheng J.F."/>
            <person name="Woyke T."/>
            <person name="Pelin A."/>
            <person name="Henrissat B."/>
            <person name="Reynolds N.K."/>
            <person name="Benny G.L."/>
            <person name="Smith M.E."/>
            <person name="James T.Y."/>
            <person name="Grigoriev I.V."/>
        </authorList>
    </citation>
    <scope>NUCLEOTIDE SEQUENCE [LARGE SCALE GENOMIC DNA]</scope>
</reference>
<comment type="function">
    <text evidence="7 8">Catalyzes the hydrolytic deamination of guanine, producing xanthine and ammonia.</text>
</comment>
<dbReference type="Pfam" id="PF01979">
    <property type="entry name" value="Amidohydro_1"/>
    <property type="match status" value="1"/>
</dbReference>
<evidence type="ECO:0000256" key="6">
    <source>
        <dbReference type="ARBA" id="ARBA00051148"/>
    </source>
</evidence>